<dbReference type="Gene3D" id="1.10.630.10">
    <property type="entry name" value="Cytochrome P450"/>
    <property type="match status" value="1"/>
</dbReference>
<dbReference type="RefSeq" id="WP_246477787.1">
    <property type="nucleotide sequence ID" value="NZ_JACHMO010000001.1"/>
</dbReference>
<evidence type="ECO:0000313" key="1">
    <source>
        <dbReference type="EMBL" id="MBB5802854.1"/>
    </source>
</evidence>
<dbReference type="Proteomes" id="UP000552097">
    <property type="component" value="Unassembled WGS sequence"/>
</dbReference>
<dbReference type="SUPFAM" id="SSF48264">
    <property type="entry name" value="Cytochrome P450"/>
    <property type="match status" value="1"/>
</dbReference>
<accession>A0A7W9HJA0</accession>
<sequence length="115" mass="12798">MRTANGESVLSGVMRVFEACDVGHPDSPALRYAFATHPDQWQRLRTEPHLARVAFDEAVRWESPVQTFFRPATSDIRIARDPSGRVGFGMGLHQRVADTAPQQHPARVGISYRAG</sequence>
<reference evidence="1 2" key="1">
    <citation type="submission" date="2020-08" db="EMBL/GenBank/DDBJ databases">
        <title>Sequencing the genomes of 1000 actinobacteria strains.</title>
        <authorList>
            <person name="Klenk H.-P."/>
        </authorList>
    </citation>
    <scope>NUCLEOTIDE SEQUENCE [LARGE SCALE GENOMIC DNA]</scope>
    <source>
        <strain evidence="1 2">DSM 45486</strain>
    </source>
</reference>
<gene>
    <name evidence="1" type="ORF">F4560_002622</name>
</gene>
<proteinExistence type="predicted"/>
<dbReference type="GO" id="GO:0016705">
    <property type="term" value="F:oxidoreductase activity, acting on paired donors, with incorporation or reduction of molecular oxygen"/>
    <property type="evidence" value="ECO:0007669"/>
    <property type="project" value="InterPro"/>
</dbReference>
<dbReference type="GO" id="GO:0020037">
    <property type="term" value="F:heme binding"/>
    <property type="evidence" value="ECO:0007669"/>
    <property type="project" value="InterPro"/>
</dbReference>
<dbReference type="GO" id="GO:0005506">
    <property type="term" value="F:iron ion binding"/>
    <property type="evidence" value="ECO:0007669"/>
    <property type="project" value="InterPro"/>
</dbReference>
<evidence type="ECO:0000313" key="2">
    <source>
        <dbReference type="Proteomes" id="UP000552097"/>
    </source>
</evidence>
<dbReference type="GO" id="GO:0004497">
    <property type="term" value="F:monooxygenase activity"/>
    <property type="evidence" value="ECO:0007669"/>
    <property type="project" value="InterPro"/>
</dbReference>
<organism evidence="1 2">
    <name type="scientific">Saccharothrix ecbatanensis</name>
    <dbReference type="NCBI Taxonomy" id="1105145"/>
    <lineage>
        <taxon>Bacteria</taxon>
        <taxon>Bacillati</taxon>
        <taxon>Actinomycetota</taxon>
        <taxon>Actinomycetes</taxon>
        <taxon>Pseudonocardiales</taxon>
        <taxon>Pseudonocardiaceae</taxon>
        <taxon>Saccharothrix</taxon>
    </lineage>
</organism>
<dbReference type="EMBL" id="JACHMO010000001">
    <property type="protein sequence ID" value="MBB5802854.1"/>
    <property type="molecule type" value="Genomic_DNA"/>
</dbReference>
<dbReference type="AlphaFoldDB" id="A0A7W9HJA0"/>
<comment type="caution">
    <text evidence="1">The sequence shown here is derived from an EMBL/GenBank/DDBJ whole genome shotgun (WGS) entry which is preliminary data.</text>
</comment>
<keyword evidence="2" id="KW-1185">Reference proteome</keyword>
<dbReference type="InterPro" id="IPR036396">
    <property type="entry name" value="Cyt_P450_sf"/>
</dbReference>
<protein>
    <submittedName>
        <fullName evidence="1">Uncharacterized protein</fullName>
    </submittedName>
</protein>
<name>A0A7W9HJA0_9PSEU</name>